<evidence type="ECO:0000256" key="1">
    <source>
        <dbReference type="ARBA" id="ARBA00004383"/>
    </source>
</evidence>
<dbReference type="PANTHER" id="PTHR33446">
    <property type="entry name" value="PROTEIN TONB-RELATED"/>
    <property type="match status" value="1"/>
</dbReference>
<evidence type="ECO:0000259" key="11">
    <source>
        <dbReference type="PROSITE" id="PS52015"/>
    </source>
</evidence>
<feature type="domain" description="TonB C-terminal" evidence="11">
    <location>
        <begin position="133"/>
        <end position="223"/>
    </location>
</feature>
<evidence type="ECO:0000256" key="7">
    <source>
        <dbReference type="ARBA" id="ARBA00022927"/>
    </source>
</evidence>
<evidence type="ECO:0000256" key="9">
    <source>
        <dbReference type="ARBA" id="ARBA00023136"/>
    </source>
</evidence>
<evidence type="ECO:0000313" key="13">
    <source>
        <dbReference type="Proteomes" id="UP001165488"/>
    </source>
</evidence>
<keyword evidence="9 10" id="KW-0472">Membrane</keyword>
<keyword evidence="5" id="KW-0997">Cell inner membrane</keyword>
<dbReference type="EMBL" id="JAKZGS010000012">
    <property type="protein sequence ID" value="MCH7399082.1"/>
    <property type="molecule type" value="Genomic_DNA"/>
</dbReference>
<keyword evidence="13" id="KW-1185">Reference proteome</keyword>
<feature type="transmembrane region" description="Helical" evidence="10">
    <location>
        <begin position="17"/>
        <end position="36"/>
    </location>
</feature>
<evidence type="ECO:0000256" key="2">
    <source>
        <dbReference type="ARBA" id="ARBA00006555"/>
    </source>
</evidence>
<dbReference type="Pfam" id="PF03544">
    <property type="entry name" value="TonB_C"/>
    <property type="match status" value="1"/>
</dbReference>
<evidence type="ECO:0000256" key="6">
    <source>
        <dbReference type="ARBA" id="ARBA00022692"/>
    </source>
</evidence>
<proteinExistence type="inferred from homology"/>
<evidence type="ECO:0000256" key="3">
    <source>
        <dbReference type="ARBA" id="ARBA00022448"/>
    </source>
</evidence>
<dbReference type="InterPro" id="IPR037682">
    <property type="entry name" value="TonB_C"/>
</dbReference>
<comment type="subcellular location">
    <subcellularLocation>
        <location evidence="1">Cell inner membrane</location>
        <topology evidence="1">Single-pass membrane protein</topology>
        <orientation evidence="1">Periplasmic side</orientation>
    </subcellularLocation>
</comment>
<evidence type="ECO:0000256" key="8">
    <source>
        <dbReference type="ARBA" id="ARBA00022989"/>
    </source>
</evidence>
<dbReference type="SUPFAM" id="SSF74653">
    <property type="entry name" value="TolA/TonB C-terminal domain"/>
    <property type="match status" value="1"/>
</dbReference>
<comment type="caution">
    <text evidence="12">The sequence shown here is derived from an EMBL/GenBank/DDBJ whole genome shotgun (WGS) entry which is preliminary data.</text>
</comment>
<evidence type="ECO:0000256" key="5">
    <source>
        <dbReference type="ARBA" id="ARBA00022519"/>
    </source>
</evidence>
<dbReference type="RefSeq" id="WP_241275586.1">
    <property type="nucleotide sequence ID" value="NZ_JAKZGS010000012.1"/>
</dbReference>
<keyword evidence="3" id="KW-0813">Transport</keyword>
<dbReference type="PANTHER" id="PTHR33446:SF2">
    <property type="entry name" value="PROTEIN TONB"/>
    <property type="match status" value="1"/>
</dbReference>
<keyword evidence="6 10" id="KW-0812">Transmembrane</keyword>
<keyword evidence="4" id="KW-1003">Cell membrane</keyword>
<evidence type="ECO:0000256" key="4">
    <source>
        <dbReference type="ARBA" id="ARBA00022475"/>
    </source>
</evidence>
<dbReference type="Gene3D" id="3.30.1150.10">
    <property type="match status" value="1"/>
</dbReference>
<comment type="similarity">
    <text evidence="2">Belongs to the TonB family.</text>
</comment>
<dbReference type="NCBIfam" id="TIGR01352">
    <property type="entry name" value="tonB_Cterm"/>
    <property type="match status" value="1"/>
</dbReference>
<dbReference type="PROSITE" id="PS52015">
    <property type="entry name" value="TONB_CTD"/>
    <property type="match status" value="1"/>
</dbReference>
<protein>
    <submittedName>
        <fullName evidence="12">TonB family protein</fullName>
    </submittedName>
</protein>
<dbReference type="InterPro" id="IPR006260">
    <property type="entry name" value="TonB/TolA_C"/>
</dbReference>
<keyword evidence="8 10" id="KW-1133">Transmembrane helix</keyword>
<evidence type="ECO:0000313" key="12">
    <source>
        <dbReference type="EMBL" id="MCH7399082.1"/>
    </source>
</evidence>
<reference evidence="12" key="1">
    <citation type="submission" date="2022-03" db="EMBL/GenBank/DDBJ databases">
        <title>De novo assembled genomes of Belliella spp. (Cyclobacteriaceae) strains.</title>
        <authorList>
            <person name="Szabo A."/>
            <person name="Korponai K."/>
            <person name="Felfoldi T."/>
        </authorList>
    </citation>
    <scope>NUCLEOTIDE SEQUENCE</scope>
    <source>
        <strain evidence="12">DSM 107340</strain>
    </source>
</reference>
<dbReference type="InterPro" id="IPR003538">
    <property type="entry name" value="TonB"/>
</dbReference>
<name>A0ABS9UR33_9BACT</name>
<dbReference type="PRINTS" id="PR01374">
    <property type="entry name" value="TONBPROTEIN"/>
</dbReference>
<evidence type="ECO:0000256" key="10">
    <source>
        <dbReference type="SAM" id="Phobius"/>
    </source>
</evidence>
<organism evidence="12 13">
    <name type="scientific">Belliella calami</name>
    <dbReference type="NCBI Taxonomy" id="2923436"/>
    <lineage>
        <taxon>Bacteria</taxon>
        <taxon>Pseudomonadati</taxon>
        <taxon>Bacteroidota</taxon>
        <taxon>Cytophagia</taxon>
        <taxon>Cytophagales</taxon>
        <taxon>Cyclobacteriaceae</taxon>
        <taxon>Belliella</taxon>
    </lineage>
</organism>
<accession>A0ABS9UR33</accession>
<keyword evidence="7" id="KW-0653">Protein transport</keyword>
<dbReference type="InterPro" id="IPR051045">
    <property type="entry name" value="TonB-dependent_transducer"/>
</dbReference>
<gene>
    <name evidence="12" type="ORF">MM236_13840</name>
</gene>
<dbReference type="Proteomes" id="UP001165488">
    <property type="component" value="Unassembled WGS sequence"/>
</dbReference>
<sequence>MELKKNPNADLTTKTGMLFNLGLVVSVSLALFAFNYKVYDANGTITHIQLNTIDDDLLDIPITVQETPPPPPIEQPVLKEVPNDIEIDKIEFVIDVDTKDELVIQDIELTEAPIVEDADEIFEFVESAPTPTGGMSAWNKYLQKNLKYPTQARRMGIEGTVTVVFVVNTDGSLQDIEILRGLDGGCNEEAIRVIKNAPSWQPGKQRGRPVRVRMRMPIRFKLG</sequence>